<organism evidence="2 3">
    <name type="scientific">Pseudotabrizicola alkalilacus</name>
    <dbReference type="NCBI Taxonomy" id="2305252"/>
    <lineage>
        <taxon>Bacteria</taxon>
        <taxon>Pseudomonadati</taxon>
        <taxon>Pseudomonadota</taxon>
        <taxon>Alphaproteobacteria</taxon>
        <taxon>Rhodobacterales</taxon>
        <taxon>Paracoccaceae</taxon>
        <taxon>Pseudotabrizicola</taxon>
    </lineage>
</organism>
<dbReference type="Gene3D" id="3.30.70.100">
    <property type="match status" value="1"/>
</dbReference>
<evidence type="ECO:0000313" key="2">
    <source>
        <dbReference type="EMBL" id="RGP36768.1"/>
    </source>
</evidence>
<dbReference type="AlphaFoldDB" id="A0A411Z155"/>
<proteinExistence type="predicted"/>
<dbReference type="Pfam" id="PF04940">
    <property type="entry name" value="BLUF"/>
    <property type="match status" value="1"/>
</dbReference>
<name>A0A411Z155_9RHOB</name>
<dbReference type="Proteomes" id="UP000284547">
    <property type="component" value="Unassembled WGS sequence"/>
</dbReference>
<evidence type="ECO:0000259" key="1">
    <source>
        <dbReference type="PROSITE" id="PS50925"/>
    </source>
</evidence>
<dbReference type="RefSeq" id="WP_118153277.1">
    <property type="nucleotide sequence ID" value="NZ_QWEY01000007.1"/>
</dbReference>
<dbReference type="OrthoDB" id="196105at2"/>
<accession>A0A411Z155</accession>
<protein>
    <submittedName>
        <fullName evidence="2">BLUF domain-containing protein</fullName>
    </submittedName>
</protein>
<evidence type="ECO:0000313" key="3">
    <source>
        <dbReference type="Proteomes" id="UP000284547"/>
    </source>
</evidence>
<dbReference type="GO" id="GO:0071949">
    <property type="term" value="F:FAD binding"/>
    <property type="evidence" value="ECO:0007669"/>
    <property type="project" value="InterPro"/>
</dbReference>
<dbReference type="GO" id="GO:0009882">
    <property type="term" value="F:blue light photoreceptor activity"/>
    <property type="evidence" value="ECO:0007669"/>
    <property type="project" value="InterPro"/>
</dbReference>
<keyword evidence="3" id="KW-1185">Reference proteome</keyword>
<gene>
    <name evidence="2" type="ORF">D1012_14065</name>
</gene>
<comment type="caution">
    <text evidence="2">The sequence shown here is derived from an EMBL/GenBank/DDBJ whole genome shotgun (WGS) entry which is preliminary data.</text>
</comment>
<dbReference type="SUPFAM" id="SSF54975">
    <property type="entry name" value="Acylphosphatase/BLUF domain-like"/>
    <property type="match status" value="1"/>
</dbReference>
<dbReference type="SMART" id="SM01034">
    <property type="entry name" value="BLUF"/>
    <property type="match status" value="1"/>
</dbReference>
<reference evidence="2 3" key="1">
    <citation type="submission" date="2018-08" db="EMBL/GenBank/DDBJ databases">
        <title>Flavobacterium tibetense sp. nov., isolated from a wetland YonghuCo on Tibetan Plateau.</title>
        <authorList>
            <person name="Phurbu D."/>
            <person name="Lu H."/>
            <person name="Xing P."/>
        </authorList>
    </citation>
    <scope>NUCLEOTIDE SEQUENCE [LARGE SCALE GENOMIC DNA]</scope>
    <source>
        <strain evidence="2 3">DJC</strain>
    </source>
</reference>
<dbReference type="PROSITE" id="PS50925">
    <property type="entry name" value="BLUF"/>
    <property type="match status" value="1"/>
</dbReference>
<feature type="domain" description="BLUF" evidence="1">
    <location>
        <begin position="3"/>
        <end position="95"/>
    </location>
</feature>
<sequence>MPLLQLIYASRPFGFDGATLTAILFDARRCNTRDDITGALICRDDLFLQLLEGPVAAVEAAYARIRADDRHVEVRELLRREIADDARMFAAWAMKDDPAASLIWSRDEVAAGVPERAGEAAVLAVFARLADAG</sequence>
<dbReference type="InterPro" id="IPR036046">
    <property type="entry name" value="Acylphosphatase-like_dom_sf"/>
</dbReference>
<dbReference type="InterPro" id="IPR007024">
    <property type="entry name" value="BLUF_domain"/>
</dbReference>
<dbReference type="EMBL" id="QWEY01000007">
    <property type="protein sequence ID" value="RGP36768.1"/>
    <property type="molecule type" value="Genomic_DNA"/>
</dbReference>